<sequence>MMLNGDRLLGLFLFVIALAYGWASQQWPEPFGSHEVVGPDTFPMILAVVLALASIALMFKPEPNNKWPHGKTLLEIVYAVLALVLYAVLMEPLGFILSTMGAVTFLSWRMGGNLKIAAIIALASAVGVFLLFNNLLDLPLPLGLLEMS</sequence>
<accession>A0ABV7WLZ1</accession>
<name>A0ABV7WLZ1_9GAMM</name>
<keyword evidence="1" id="KW-0812">Transmembrane</keyword>
<feature type="transmembrane region" description="Helical" evidence="1">
    <location>
        <begin position="116"/>
        <end position="136"/>
    </location>
</feature>
<evidence type="ECO:0000256" key="1">
    <source>
        <dbReference type="SAM" id="Phobius"/>
    </source>
</evidence>
<evidence type="ECO:0000313" key="4">
    <source>
        <dbReference type="Proteomes" id="UP001595710"/>
    </source>
</evidence>
<evidence type="ECO:0000313" key="3">
    <source>
        <dbReference type="EMBL" id="MFC3700221.1"/>
    </source>
</evidence>
<feature type="domain" description="DUF1468" evidence="2">
    <location>
        <begin position="8"/>
        <end position="141"/>
    </location>
</feature>
<feature type="transmembrane region" description="Helical" evidence="1">
    <location>
        <begin position="42"/>
        <end position="60"/>
    </location>
</feature>
<comment type="caution">
    <text evidence="3">The sequence shown here is derived from an EMBL/GenBank/DDBJ whole genome shotgun (WGS) entry which is preliminary data.</text>
</comment>
<dbReference type="InterPro" id="IPR009936">
    <property type="entry name" value="DUF1468"/>
</dbReference>
<gene>
    <name evidence="3" type="ORF">ACFOND_01110</name>
</gene>
<feature type="transmembrane region" description="Helical" evidence="1">
    <location>
        <begin position="72"/>
        <end position="89"/>
    </location>
</feature>
<protein>
    <submittedName>
        <fullName evidence="3">Tripartite tricarboxylate transporter TctB family protein</fullName>
    </submittedName>
</protein>
<keyword evidence="4" id="KW-1185">Reference proteome</keyword>
<proteinExistence type="predicted"/>
<organism evidence="3 4">
    <name type="scientific">Reinekea marina</name>
    <dbReference type="NCBI Taxonomy" id="1310421"/>
    <lineage>
        <taxon>Bacteria</taxon>
        <taxon>Pseudomonadati</taxon>
        <taxon>Pseudomonadota</taxon>
        <taxon>Gammaproteobacteria</taxon>
        <taxon>Oceanospirillales</taxon>
        <taxon>Saccharospirillaceae</taxon>
        <taxon>Reinekea</taxon>
    </lineage>
</organism>
<dbReference type="RefSeq" id="WP_353958972.1">
    <property type="nucleotide sequence ID" value="NZ_JAUFQI010000001.1"/>
</dbReference>
<dbReference type="Proteomes" id="UP001595710">
    <property type="component" value="Unassembled WGS sequence"/>
</dbReference>
<keyword evidence="1" id="KW-1133">Transmembrane helix</keyword>
<evidence type="ECO:0000259" key="2">
    <source>
        <dbReference type="Pfam" id="PF07331"/>
    </source>
</evidence>
<dbReference type="Pfam" id="PF07331">
    <property type="entry name" value="TctB"/>
    <property type="match status" value="1"/>
</dbReference>
<keyword evidence="1" id="KW-0472">Membrane</keyword>
<dbReference type="EMBL" id="JBHRYN010000003">
    <property type="protein sequence ID" value="MFC3700221.1"/>
    <property type="molecule type" value="Genomic_DNA"/>
</dbReference>
<reference evidence="4" key="1">
    <citation type="journal article" date="2019" name="Int. J. Syst. Evol. Microbiol.">
        <title>The Global Catalogue of Microorganisms (GCM) 10K type strain sequencing project: providing services to taxonomists for standard genome sequencing and annotation.</title>
        <authorList>
            <consortium name="The Broad Institute Genomics Platform"/>
            <consortium name="The Broad Institute Genome Sequencing Center for Infectious Disease"/>
            <person name="Wu L."/>
            <person name="Ma J."/>
        </authorList>
    </citation>
    <scope>NUCLEOTIDE SEQUENCE [LARGE SCALE GENOMIC DNA]</scope>
    <source>
        <strain evidence="4">CECT 8288</strain>
    </source>
</reference>